<evidence type="ECO:0000313" key="2">
    <source>
        <dbReference type="Proteomes" id="UP000186102"/>
    </source>
</evidence>
<comment type="caution">
    <text evidence="1">The sequence shown here is derived from an EMBL/GenBank/DDBJ whole genome shotgun (WGS) entry which is preliminary data.</text>
</comment>
<keyword evidence="2" id="KW-1185">Reference proteome</keyword>
<dbReference type="AlphaFoldDB" id="A0A1Q8QMU7"/>
<gene>
    <name evidence="1" type="ORF">DSOL_3908</name>
</gene>
<proteinExistence type="predicted"/>
<dbReference type="Proteomes" id="UP000186102">
    <property type="component" value="Unassembled WGS sequence"/>
</dbReference>
<reference evidence="1 2" key="1">
    <citation type="submission" date="2016-09" db="EMBL/GenBank/DDBJ databases">
        <title>Complete genome of Desulfosporosinus sp. OL.</title>
        <authorList>
            <person name="Mardanov A."/>
            <person name="Beletsky A."/>
            <person name="Panova A."/>
            <person name="Karnachuk O."/>
            <person name="Ravin N."/>
        </authorList>
    </citation>
    <scope>NUCLEOTIDE SEQUENCE [LARGE SCALE GENOMIC DNA]</scope>
    <source>
        <strain evidence="1 2">OL</strain>
    </source>
</reference>
<protein>
    <submittedName>
        <fullName evidence="1">Uncharacterized protein</fullName>
    </submittedName>
</protein>
<evidence type="ECO:0000313" key="1">
    <source>
        <dbReference type="EMBL" id="OLN28673.1"/>
    </source>
</evidence>
<dbReference type="EMBL" id="MLBF01000040">
    <property type="protein sequence ID" value="OLN28673.1"/>
    <property type="molecule type" value="Genomic_DNA"/>
</dbReference>
<sequence>MRRGKPVIKPEEYLTQNVSGITVYYDRYLRIRQPLIIDTRKILGISSLVLDGWAMV</sequence>
<organism evidence="1 2">
    <name type="scientific">Desulfosporosinus metallidurans</name>
    <dbReference type="NCBI Taxonomy" id="1888891"/>
    <lineage>
        <taxon>Bacteria</taxon>
        <taxon>Bacillati</taxon>
        <taxon>Bacillota</taxon>
        <taxon>Clostridia</taxon>
        <taxon>Eubacteriales</taxon>
        <taxon>Desulfitobacteriaceae</taxon>
        <taxon>Desulfosporosinus</taxon>
    </lineage>
</organism>
<name>A0A1Q8QMU7_9FIRM</name>
<accession>A0A1Q8QMU7</accession>